<protein>
    <recommendedName>
        <fullName evidence="3">LicD family protein</fullName>
    </recommendedName>
</protein>
<dbReference type="AlphaFoldDB" id="A0A1F7IF64"/>
<gene>
    <name evidence="1" type="ORF">A3A74_07910</name>
</gene>
<sequence>MFIDSGEIPTRSIEINPIPVPKEAESIINAAKDLHTVCSENKVSYRTVGSLAVVGAIGRFHRIPGDVDAWYDSSKAIILRDRLRELGYSHSLVDAPGNIFPNPLEHFVRDKNVIELRGANFTERGIEYPIHIAIPGIPIYKRPEIQLVTPSVMAEPATYLFGNQHIVGLISNPLEELI</sequence>
<evidence type="ECO:0000313" key="2">
    <source>
        <dbReference type="Proteomes" id="UP000179270"/>
    </source>
</evidence>
<organism evidence="1 2">
    <name type="scientific">Candidatus Roizmanbacteria bacterium RIFCSPLOWO2_01_FULL_35_13</name>
    <dbReference type="NCBI Taxonomy" id="1802055"/>
    <lineage>
        <taxon>Bacteria</taxon>
        <taxon>Candidatus Roizmaniibacteriota</taxon>
    </lineage>
</organism>
<evidence type="ECO:0008006" key="3">
    <source>
        <dbReference type="Google" id="ProtNLM"/>
    </source>
</evidence>
<proteinExistence type="predicted"/>
<reference evidence="1 2" key="1">
    <citation type="journal article" date="2016" name="Nat. Commun.">
        <title>Thousands of microbial genomes shed light on interconnected biogeochemical processes in an aquifer system.</title>
        <authorList>
            <person name="Anantharaman K."/>
            <person name="Brown C.T."/>
            <person name="Hug L.A."/>
            <person name="Sharon I."/>
            <person name="Castelle C.J."/>
            <person name="Probst A.J."/>
            <person name="Thomas B.C."/>
            <person name="Singh A."/>
            <person name="Wilkins M.J."/>
            <person name="Karaoz U."/>
            <person name="Brodie E.L."/>
            <person name="Williams K.H."/>
            <person name="Hubbard S.S."/>
            <person name="Banfield J.F."/>
        </authorList>
    </citation>
    <scope>NUCLEOTIDE SEQUENCE [LARGE SCALE GENOMIC DNA]</scope>
</reference>
<accession>A0A1F7IF64</accession>
<evidence type="ECO:0000313" key="1">
    <source>
        <dbReference type="EMBL" id="OGK42001.1"/>
    </source>
</evidence>
<dbReference type="EMBL" id="MGAF01000013">
    <property type="protein sequence ID" value="OGK42001.1"/>
    <property type="molecule type" value="Genomic_DNA"/>
</dbReference>
<name>A0A1F7IF64_9BACT</name>
<dbReference type="Proteomes" id="UP000179270">
    <property type="component" value="Unassembled WGS sequence"/>
</dbReference>
<comment type="caution">
    <text evidence="1">The sequence shown here is derived from an EMBL/GenBank/DDBJ whole genome shotgun (WGS) entry which is preliminary data.</text>
</comment>